<evidence type="ECO:0000313" key="1">
    <source>
        <dbReference type="EMBL" id="KAJ8125366.1"/>
    </source>
</evidence>
<evidence type="ECO:0000313" key="2">
    <source>
        <dbReference type="Proteomes" id="UP001153332"/>
    </source>
</evidence>
<dbReference type="Proteomes" id="UP001153332">
    <property type="component" value="Unassembled WGS sequence"/>
</dbReference>
<keyword evidence="2" id="KW-1185">Reference proteome</keyword>
<name>A0ACC2JD44_9PEZI</name>
<reference evidence="1" key="1">
    <citation type="submission" date="2022-12" db="EMBL/GenBank/DDBJ databases">
        <title>Genome Sequence of Lasiodiplodia mahajangana.</title>
        <authorList>
            <person name="Buettner E."/>
        </authorList>
    </citation>
    <scope>NUCLEOTIDE SEQUENCE</scope>
    <source>
        <strain evidence="1">VT137</strain>
    </source>
</reference>
<accession>A0ACC2JD44</accession>
<protein>
    <submittedName>
        <fullName evidence="1">Uncharacterized protein</fullName>
    </submittedName>
</protein>
<comment type="caution">
    <text evidence="1">The sequence shown here is derived from an EMBL/GenBank/DDBJ whole genome shotgun (WGS) entry which is preliminary data.</text>
</comment>
<gene>
    <name evidence="1" type="ORF">O1611_g8273</name>
</gene>
<organism evidence="1 2">
    <name type="scientific">Lasiodiplodia mahajangana</name>
    <dbReference type="NCBI Taxonomy" id="1108764"/>
    <lineage>
        <taxon>Eukaryota</taxon>
        <taxon>Fungi</taxon>
        <taxon>Dikarya</taxon>
        <taxon>Ascomycota</taxon>
        <taxon>Pezizomycotina</taxon>
        <taxon>Dothideomycetes</taxon>
        <taxon>Dothideomycetes incertae sedis</taxon>
        <taxon>Botryosphaeriales</taxon>
        <taxon>Botryosphaeriaceae</taxon>
        <taxon>Lasiodiplodia</taxon>
    </lineage>
</organism>
<proteinExistence type="predicted"/>
<dbReference type="EMBL" id="JAPUUL010002404">
    <property type="protein sequence ID" value="KAJ8125366.1"/>
    <property type="molecule type" value="Genomic_DNA"/>
</dbReference>
<sequence length="886" mass="99086">MPSATHSHRPTTKVVHKAFKSRKSTKGSLRDQAKGNRNNSLFYQGKVPNERRKTPHQQIMSKIDRRNQAKQRQLTKHKEHQKEASIFMGRDGAPRNVAVIPLCADGDALAAIRCLNSSLDIECDVSASTFRVSVDRFKQKLQYIPTKRDLSTCMDAARVADYIVFILSAETEVDPLGELIIRSIENQGMSTLFTVVQNLDKVEPAKARPDVVKSLASFMTHFHPGQDKIYSLDARQECSSLMRSLCSTMPKGVNWRDQRSWMLVDNVRWPSTESEPTVLTGVVRGKGLKADRLVHVGEWGTFQIEQITAAPVSTKKRKDDGMAIDDAEGEKVLETPDEDQDDLAELAPEEVIMDDDDGMMEPAVPATKKGVLLDDHHYFSEEEPEKYEAPKKLPKGTSAYQANWILDDVSDSESDFDEEMQDAQDDTTAARPEDGVEGLAGRAPTEAAMSEYPQSVAFAELNEDEDAQQLAAYRSRKRDEAEEDKEFPDEIELHPHVLARERLAKYRGLKSLRTSPWNKEEDRPYQPEDWSRLLQISDYQSSKNRVLREALVGGVAPGTRVHVYLKGVPADLQKSYTPSQPVTLFSLLRHENKKTVVNFDIAHKDDYEKSIKAKEELIIQCGPRRFVINPLFSGSGSTENDVHKYYRFLHPGDAAVATFMGPVTWGSVPALFFKRVAPEQSEEGTTLPLQLVATGTSRAPTTSRVVAKRAILTGHPYHIHKKVVTVRYMFFNREDVEWFKALPLWTRRGRSGYIKETLGTHGYFKANFDGGINPQDSVGKEASSFQRLQPLRRPRASFTPSHFLGTTRLPGTQDQIHNVIDTDVLLHLSKNRRAPLAHLARVTLHDGQIGADGLGEVGLVHDEEIALGDAGAALAGHLVAALTSIT</sequence>